<dbReference type="GO" id="GO:0004479">
    <property type="term" value="F:methionyl-tRNA formyltransferase activity"/>
    <property type="evidence" value="ECO:0007669"/>
    <property type="project" value="UniProtKB-UniRule"/>
</dbReference>
<evidence type="ECO:0000313" key="8">
    <source>
        <dbReference type="EMBL" id="MBD3867131.1"/>
    </source>
</evidence>
<keyword evidence="3 5" id="KW-0808">Transferase</keyword>
<dbReference type="InterPro" id="IPR041711">
    <property type="entry name" value="Met-tRNA-FMT_N"/>
</dbReference>
<evidence type="ECO:0000313" key="9">
    <source>
        <dbReference type="Proteomes" id="UP000648239"/>
    </source>
</evidence>
<evidence type="ECO:0000256" key="2">
    <source>
        <dbReference type="ARBA" id="ARBA00012261"/>
    </source>
</evidence>
<dbReference type="SUPFAM" id="SSF53328">
    <property type="entry name" value="Formyltransferase"/>
    <property type="match status" value="1"/>
</dbReference>
<dbReference type="Pfam" id="PF02911">
    <property type="entry name" value="Formyl_trans_C"/>
    <property type="match status" value="1"/>
</dbReference>
<dbReference type="InterPro" id="IPR011034">
    <property type="entry name" value="Formyl_transferase-like_C_sf"/>
</dbReference>
<protein>
    <recommendedName>
        <fullName evidence="2 5">Methionyl-tRNA formyltransferase</fullName>
        <ecNumber evidence="2 5">2.1.2.9</ecNumber>
    </recommendedName>
</protein>
<evidence type="ECO:0000259" key="6">
    <source>
        <dbReference type="Pfam" id="PF00551"/>
    </source>
</evidence>
<feature type="binding site" evidence="5">
    <location>
        <begin position="109"/>
        <end position="112"/>
    </location>
    <ligand>
        <name>(6S)-5,6,7,8-tetrahydrofolate</name>
        <dbReference type="ChEBI" id="CHEBI:57453"/>
    </ligand>
</feature>
<feature type="domain" description="Formyl transferase N-terminal" evidence="6">
    <location>
        <begin position="1"/>
        <end position="176"/>
    </location>
</feature>
<accession>A0A8J6XUD2</accession>
<dbReference type="CDD" id="cd08646">
    <property type="entry name" value="FMT_core_Met-tRNA-FMT_N"/>
    <property type="match status" value="1"/>
</dbReference>
<dbReference type="EMBL" id="JACXWD010000006">
    <property type="protein sequence ID" value="MBD3867131.1"/>
    <property type="molecule type" value="Genomic_DNA"/>
</dbReference>
<dbReference type="Proteomes" id="UP000648239">
    <property type="component" value="Unassembled WGS sequence"/>
</dbReference>
<evidence type="ECO:0000256" key="3">
    <source>
        <dbReference type="ARBA" id="ARBA00022679"/>
    </source>
</evidence>
<dbReference type="NCBIfam" id="TIGR00460">
    <property type="entry name" value="fmt"/>
    <property type="match status" value="1"/>
</dbReference>
<evidence type="ECO:0000256" key="5">
    <source>
        <dbReference type="HAMAP-Rule" id="MF_00182"/>
    </source>
</evidence>
<dbReference type="InterPro" id="IPR005794">
    <property type="entry name" value="Fmt"/>
</dbReference>
<dbReference type="SUPFAM" id="SSF50486">
    <property type="entry name" value="FMT C-terminal domain-like"/>
    <property type="match status" value="1"/>
</dbReference>
<dbReference type="InterPro" id="IPR044135">
    <property type="entry name" value="Met-tRNA-FMT_C"/>
</dbReference>
<gene>
    <name evidence="5" type="primary">fmt</name>
    <name evidence="8" type="ORF">IFK94_03315</name>
</gene>
<dbReference type="AlphaFoldDB" id="A0A8J6XUD2"/>
<reference evidence="8 9" key="1">
    <citation type="submission" date="2020-08" db="EMBL/GenBank/DDBJ databases">
        <title>Acidobacteriota in marine sediments use diverse sulfur dissimilation pathways.</title>
        <authorList>
            <person name="Wasmund K."/>
        </authorList>
    </citation>
    <scope>NUCLEOTIDE SEQUENCE [LARGE SCALE GENOMIC DNA]</scope>
    <source>
        <strain evidence="8">MAG AM4</strain>
    </source>
</reference>
<feature type="domain" description="Formyl transferase C-terminal" evidence="7">
    <location>
        <begin position="216"/>
        <end position="302"/>
    </location>
</feature>
<keyword evidence="4 5" id="KW-0648">Protein biosynthesis</keyword>
<dbReference type="PANTHER" id="PTHR11138:SF5">
    <property type="entry name" value="METHIONYL-TRNA FORMYLTRANSFERASE, MITOCHONDRIAL"/>
    <property type="match status" value="1"/>
</dbReference>
<dbReference type="PANTHER" id="PTHR11138">
    <property type="entry name" value="METHIONYL-TRNA FORMYLTRANSFERASE"/>
    <property type="match status" value="1"/>
</dbReference>
<dbReference type="GO" id="GO:0005829">
    <property type="term" value="C:cytosol"/>
    <property type="evidence" value="ECO:0007669"/>
    <property type="project" value="TreeGrafter"/>
</dbReference>
<evidence type="ECO:0000259" key="7">
    <source>
        <dbReference type="Pfam" id="PF02911"/>
    </source>
</evidence>
<sequence length="317" mass="33806">MNVVFLGTPEVAVPFLQAVHDAGHHVPLVITNPDRPAGRDRTPRPTPVKKLAQEIGLTVYQPRSPRRPSFLQRVVDAAPDILVVVAYGRILPVGVLEAAAHGAVNVHFSLLPKYRGAAPVQWALVHGETVTGVTTMKLDRGMDEGDVLLQSELPILPGEHTPSLFHRLVEAGVPLLRETLSGLDQGSLVPRPQDHGEATYAPIISRQDGEPHPSVPAPMLEGLVRGFDPWPGVWFARGGTRIRIRKAHAAPGATHRGLDGTVLGLEEDSVHLACGEGTVLAVTAVQPEGKRQMTAEDAVNGRQLAVGDVLEGVATDG</sequence>
<dbReference type="CDD" id="cd08704">
    <property type="entry name" value="Met_tRNA_FMT_C"/>
    <property type="match status" value="1"/>
</dbReference>
<dbReference type="HAMAP" id="MF_00182">
    <property type="entry name" value="Formyl_trans"/>
    <property type="match status" value="1"/>
</dbReference>
<evidence type="ECO:0000256" key="4">
    <source>
        <dbReference type="ARBA" id="ARBA00022917"/>
    </source>
</evidence>
<dbReference type="InterPro" id="IPR005793">
    <property type="entry name" value="Formyl_trans_C"/>
</dbReference>
<proteinExistence type="inferred from homology"/>
<dbReference type="InterPro" id="IPR036477">
    <property type="entry name" value="Formyl_transf_N_sf"/>
</dbReference>
<comment type="similarity">
    <text evidence="1 5">Belongs to the Fmt family.</text>
</comment>
<dbReference type="EC" id="2.1.2.9" evidence="2 5"/>
<comment type="function">
    <text evidence="5">Attaches a formyl group to the free amino group of methionyl-tRNA(fMet). The formyl group appears to play a dual role in the initiator identity of N-formylmethionyl-tRNA by promoting its recognition by IF2 and preventing the misappropriation of this tRNA by the elongation apparatus.</text>
</comment>
<name>A0A8J6XUD2_9BACT</name>
<comment type="caution">
    <text evidence="8">The sequence shown here is derived from an EMBL/GenBank/DDBJ whole genome shotgun (WGS) entry which is preliminary data.</text>
</comment>
<organism evidence="8 9">
    <name type="scientific">Candidatus Polarisedimenticola svalbardensis</name>
    <dbReference type="NCBI Taxonomy" id="2886004"/>
    <lineage>
        <taxon>Bacteria</taxon>
        <taxon>Pseudomonadati</taxon>
        <taxon>Acidobacteriota</taxon>
        <taxon>Candidatus Polarisedimenticolia</taxon>
        <taxon>Candidatus Polarisedimenticolales</taxon>
        <taxon>Candidatus Polarisedimenticolaceae</taxon>
        <taxon>Candidatus Polarisedimenticola</taxon>
    </lineage>
</organism>
<dbReference type="InterPro" id="IPR002376">
    <property type="entry name" value="Formyl_transf_N"/>
</dbReference>
<evidence type="ECO:0000256" key="1">
    <source>
        <dbReference type="ARBA" id="ARBA00010699"/>
    </source>
</evidence>
<comment type="catalytic activity">
    <reaction evidence="5">
        <text>L-methionyl-tRNA(fMet) + (6R)-10-formyltetrahydrofolate = N-formyl-L-methionyl-tRNA(fMet) + (6S)-5,6,7,8-tetrahydrofolate + H(+)</text>
        <dbReference type="Rhea" id="RHEA:24380"/>
        <dbReference type="Rhea" id="RHEA-COMP:9952"/>
        <dbReference type="Rhea" id="RHEA-COMP:9953"/>
        <dbReference type="ChEBI" id="CHEBI:15378"/>
        <dbReference type="ChEBI" id="CHEBI:57453"/>
        <dbReference type="ChEBI" id="CHEBI:78530"/>
        <dbReference type="ChEBI" id="CHEBI:78844"/>
        <dbReference type="ChEBI" id="CHEBI:195366"/>
        <dbReference type="EC" id="2.1.2.9"/>
    </reaction>
</comment>
<dbReference type="Gene3D" id="3.40.50.12230">
    <property type="match status" value="1"/>
</dbReference>
<dbReference type="Pfam" id="PF00551">
    <property type="entry name" value="Formyl_trans_N"/>
    <property type="match status" value="1"/>
</dbReference>